<dbReference type="Proteomes" id="UP000315344">
    <property type="component" value="Unassembled WGS sequence"/>
</dbReference>
<dbReference type="Pfam" id="PF11329">
    <property type="entry name" value="DUF3131"/>
    <property type="match status" value="1"/>
</dbReference>
<dbReference type="InterPro" id="IPR052047">
    <property type="entry name" value="GH94_Enzymes"/>
</dbReference>
<feature type="transmembrane region" description="Helical" evidence="4">
    <location>
        <begin position="657"/>
        <end position="674"/>
    </location>
</feature>
<dbReference type="Gene3D" id="2.60.420.10">
    <property type="entry name" value="Maltose phosphorylase, domain 3"/>
    <property type="match status" value="1"/>
</dbReference>
<dbReference type="InterPro" id="IPR008928">
    <property type="entry name" value="6-hairpin_glycosidase_sf"/>
</dbReference>
<dbReference type="PANTHER" id="PTHR37469:SF2">
    <property type="entry name" value="CELLOBIONIC ACID PHOSPHORYLASE"/>
    <property type="match status" value="1"/>
</dbReference>
<evidence type="ECO:0000256" key="3">
    <source>
        <dbReference type="SAM" id="MobiDB-lite"/>
    </source>
</evidence>
<feature type="transmembrane region" description="Helical" evidence="4">
    <location>
        <begin position="259"/>
        <end position="281"/>
    </location>
</feature>
<feature type="domain" description="Glycoamylase-like" evidence="6">
    <location>
        <begin position="1146"/>
        <end position="1353"/>
    </location>
</feature>
<dbReference type="EMBL" id="VAFL01000040">
    <property type="protein sequence ID" value="TKW63044.1"/>
    <property type="molecule type" value="Genomic_DNA"/>
</dbReference>
<gene>
    <name evidence="9" type="ORF">DI616_19995</name>
</gene>
<evidence type="ECO:0000313" key="9">
    <source>
        <dbReference type="EMBL" id="TKW63044.1"/>
    </source>
</evidence>
<dbReference type="SMART" id="SM01068">
    <property type="entry name" value="CBM_X"/>
    <property type="match status" value="2"/>
</dbReference>
<evidence type="ECO:0000256" key="2">
    <source>
        <dbReference type="ARBA" id="ARBA00022679"/>
    </source>
</evidence>
<dbReference type="Pfam" id="PF06165">
    <property type="entry name" value="GH94_b-supersand"/>
    <property type="match status" value="2"/>
</dbReference>
<feature type="transmembrane region" description="Helical" evidence="4">
    <location>
        <begin position="287"/>
        <end position="313"/>
    </location>
</feature>
<dbReference type="Gene3D" id="1.50.10.10">
    <property type="match status" value="1"/>
</dbReference>
<dbReference type="InterPro" id="IPR037824">
    <property type="entry name" value="GH94N_2_NdvB"/>
</dbReference>
<dbReference type="InterPro" id="IPR011013">
    <property type="entry name" value="Gal_mutarotase_sf_dom"/>
</dbReference>
<dbReference type="Gene3D" id="1.50.10.140">
    <property type="match status" value="1"/>
</dbReference>
<dbReference type="InterPro" id="IPR012341">
    <property type="entry name" value="6hp_glycosidase-like_sf"/>
</dbReference>
<evidence type="ECO:0000259" key="6">
    <source>
        <dbReference type="Pfam" id="PF10091"/>
    </source>
</evidence>
<dbReference type="Pfam" id="PF10091">
    <property type="entry name" value="Glycoamylase"/>
    <property type="match status" value="1"/>
</dbReference>
<reference evidence="9 10" key="1">
    <citation type="journal article" date="2017" name="Nat. Commun.">
        <title>In situ click chemistry generation of cyclooxygenase-2 inhibitors.</title>
        <authorList>
            <person name="Bhardwaj A."/>
            <person name="Kaur J."/>
            <person name="Wuest M."/>
            <person name="Wuest F."/>
        </authorList>
    </citation>
    <scope>NUCLEOTIDE SEQUENCE [LARGE SCALE GENOMIC DNA]</scope>
    <source>
        <strain evidence="9">S2_012_000_R3_94</strain>
    </source>
</reference>
<keyword evidence="4" id="KW-0812">Transmembrane</keyword>
<feature type="domain" description="Glycosyl hydrolase 94 supersandwich" evidence="5">
    <location>
        <begin position="1400"/>
        <end position="1673"/>
    </location>
</feature>
<evidence type="ECO:0000256" key="1">
    <source>
        <dbReference type="ARBA" id="ARBA00022676"/>
    </source>
</evidence>
<name>A0A533HY87_PARDE</name>
<dbReference type="GO" id="GO:0005975">
    <property type="term" value="P:carbohydrate metabolic process"/>
    <property type="evidence" value="ECO:0007669"/>
    <property type="project" value="InterPro"/>
</dbReference>
<evidence type="ECO:0000313" key="10">
    <source>
        <dbReference type="Proteomes" id="UP000315344"/>
    </source>
</evidence>
<feature type="transmembrane region" description="Helical" evidence="4">
    <location>
        <begin position="777"/>
        <end position="799"/>
    </location>
</feature>
<dbReference type="GO" id="GO:0030246">
    <property type="term" value="F:carbohydrate binding"/>
    <property type="evidence" value="ECO:0007669"/>
    <property type="project" value="InterPro"/>
</dbReference>
<proteinExistence type="predicted"/>
<evidence type="ECO:0000259" key="7">
    <source>
        <dbReference type="Pfam" id="PF11329"/>
    </source>
</evidence>
<dbReference type="InterPro" id="IPR021478">
    <property type="entry name" value="DUF3131"/>
</dbReference>
<evidence type="ECO:0000259" key="5">
    <source>
        <dbReference type="Pfam" id="PF06165"/>
    </source>
</evidence>
<keyword evidence="1" id="KW-0328">Glycosyltransferase</keyword>
<feature type="domain" description="DUF3131" evidence="7">
    <location>
        <begin position="851"/>
        <end position="944"/>
    </location>
</feature>
<keyword evidence="4" id="KW-1133">Transmembrane helix</keyword>
<accession>A0A533HY87</accession>
<dbReference type="SUPFAM" id="SSF48208">
    <property type="entry name" value="Six-hairpin glycosidases"/>
    <property type="match status" value="1"/>
</dbReference>
<feature type="compositionally biased region" description="Basic and acidic residues" evidence="3">
    <location>
        <begin position="1873"/>
        <end position="1882"/>
    </location>
</feature>
<dbReference type="GO" id="GO:0016757">
    <property type="term" value="F:glycosyltransferase activity"/>
    <property type="evidence" value="ECO:0007669"/>
    <property type="project" value="UniProtKB-KW"/>
</dbReference>
<feature type="domain" description="Glycosyl hydrolase 94 catalytic" evidence="8">
    <location>
        <begin position="2188"/>
        <end position="2612"/>
    </location>
</feature>
<dbReference type="InterPro" id="IPR037018">
    <property type="entry name" value="GH65_N"/>
</dbReference>
<sequence length="2672" mass="295356">MTNSEIKADALTEFLEGYQTEVPLEIAELWAIPTFLRFVLTENLRRLAERVTLARTRRSEANRIADAIAVSVDRAAIKSLIEREARLIRVDTVASQLHYRLRDGGARAQFAMSEIEKTIIAQGSIHDAVQAEYARQSRGNVTTGNIVQSLRRLGEIDWLKWFEEVSLVDRMLVDASEFGRLDKPTRSAYREVIERISRRSEINERVVAERVLQMAARTDTPRVIGHFLVGGDRPAFEEFCGYRRPLTEQISRGYRALDWAGVALPILLFTAVFVLFFGWLLPSAIPGWATMLLLCLVALPASETASRLVAFIAARTVRPQRLPALDYLDHGPPAEARTLVVIPAMLTSLDVIDELADMIELHYLSNPRGDVFFALLTDWRDADSETQPDDERLVAAASQRIEALAEQYGHGGIRRFFLLHRRRLWNPSEGVWMGWERKRGKLAELNALLRGDADTSFLPVGPTPPEGIRYVVTLDSDTRLPRETVPALVGKMAHPINQPVAREDGIVIQGHAVMQPRVTHSLTTGPEASLFQRIFSVNRGLDPYSFTASDLYQDLFSEGSFTGKGIYDVDAFEAAVGGRIAENTVLSHDLLEGSLARAALISDVEVVEDFPLRVSTEVSRQNRWARGDWQLLPFIFDPRNGLNGLARFKMFDNLRRSLVPVCWVLASIAGWLILPGVHAAVWQMSLVALMGLVELLQVNVGMSNRRHGVALRYYLGWLMHDAGAYLLELALRITSSAQRAANMVHAIFLGVWRRFVSHRNLLEWKTAREASRMSATGWWGIYIAGWPSAAIGIVALLATGWLNPSALPVAIVISSLWIAAPWISERISRPLETEDRLTLSKADEAKLRSIGRQTWRYFEEFVGPETNHLPPDNFQDHPSPKLAERTSPTNIGLYLMSIMSARDLGWIGFETAISRISDTIETLERMPRYRGHFYNWYDTRTLAVLPARYVSSVDSGNLAGLLIALSSGLRQWATGTAAAGEVKANGIADTLSLLHVAHDALPAGARDARELRATLQSRISGFNSRYQQLLDDHQTAPVNFPDICLLARDVERLASDLDATEDNDAATELLWWARALRKHCDDVLQPGPDGRDAINGASLRLRVLAERARALAFEMDFSLFVRPDKQLLSIGFRPDEDELDDSCYDLLASEARLTSFLAIAKGDIPKDHWAQLGRPYAALRNRAALLSWSGCMFEYLMPPLLMRERQGGILHHSNSVAVDVQIEHGQARNLPWGISESAFSARDRDMNYQYYAFGVPALALKRGGGEPVIAPYASILAAQIRPEAAIRNLSALQELGALSPWGFYDAVDFSQARQSGDNGYEVVRNVMAHHHGMSVMAIANVVLEGIHRDRFHDDPVVRAAELLLQEKSPRDIVPVTQAPSRTDHSPAGHSSFSDALSYIEEPGKAAPEVALLSNGHFATVISATGAGRSVLDGRALNRWHADPTCDDCGIFITMRDVQSGEWWSATTAPRAMPDERSSAVLTDHKAEFLKTANAIESRLEVIAATEANADGRRLTLRNRSGRDRTIEVTSYGEIVLDQPASDDAHPAFSKMFVRTEIRRNGNLIVAERRPRDPKGKASFMAHLVAGPDSALPAAAEAETDRHAYIGRGRSLSDPAALDVGATLTGSQGYTLDPIFSIRRRVRVPAGKSVSLVFWTIMATTEEERDTAADHYTRPAVFDHELRLAWTWSQVQLRHIGVTLESARLFRQFGSLLVYARDALTVSHPQQRTALGQQSDLWPMGISGDLPIILIRIDDEADLPIVADALRMHEFLRVRSVPAEIVIVNEHASSYSQELQHAIQNLCDINVSQAGTQDGSRQVHAVRRDQMSEASYNTLVAAARIVLHTRNGKLAEQIARLPVTVPPAPPAPSVSEPPPDRRPEKPEPTPLQFWNGYGGFSENGREYVMRLRADQPTPHPWINVIAREDFGFHVSAEGASYTWAENSRDYRVTPWSNDPVSNPPGEAILIHDPATGRVATPFPALCQDPTIVFEIAHGLGYTRFSADFGWVSIEAVLSLAEHQPAKLTKLRVTNRSGRDLSLQGIAYAQVVMGNNHDRSAPMLRAQTDPESGSVLLTNPYSIEFAGRTTVLTCDQKIDAACASRAQFLGRNGQLSRPGALQHWPLRTSGSEGLRTDSDPCAALRWTFSLAPDETVEATVALANAADGDVTSLIDAVRQPQAADRGLAATTDEWLDFVSILQVSTPDPKLDLLVNSWLPYQARGCRVLARSAFYQASGAFGFRDQLQDTAALILQDPDLCRRQILNAAGRQFAKGDVQHWWLPRTGAGVRTMIADDVLWLGFITAHFIASTGDVSILDEMLPFITGPELADGEHDSFFQPERSEVTATLFEHCARALDLAMARTGPQGLPLILGGDWNDGMNRVGEKGRGESVWMGWLLCATVDAFAPLAEARGDERRAKSWRRHRASVSAALESAGWDGAWYRRAYYDDGSPLGSADSVECRIDSIAQSWALISGAGRADRAERAVNAALDRLFDKKAGILRLFTPPFANTEAEPGYIKAYPPGVRENGGQYTHAAAWMIYALAKSGDGTRAHALFDAISPITHASDRASAEQYRVEPYVVAADIYGDQDKLGRGGWTWYTGSAGWTYRAAVEGILGISRVPGGITVKPNLPEDWPGYEARVKINGRSRHVSVRRNAVSVIVFVDGEKIGDDELIRF</sequence>
<comment type="caution">
    <text evidence="9">The sequence shown here is derived from an EMBL/GenBank/DDBJ whole genome shotgun (WGS) entry which is preliminary data.</text>
</comment>
<organism evidence="9 10">
    <name type="scientific">Paracoccus denitrificans</name>
    <dbReference type="NCBI Taxonomy" id="266"/>
    <lineage>
        <taxon>Bacteria</taxon>
        <taxon>Pseudomonadati</taxon>
        <taxon>Pseudomonadota</taxon>
        <taxon>Alphaproteobacteria</taxon>
        <taxon>Rhodobacterales</taxon>
        <taxon>Paracoccaceae</taxon>
        <taxon>Paracoccus</taxon>
    </lineage>
</organism>
<evidence type="ECO:0000256" key="4">
    <source>
        <dbReference type="SAM" id="Phobius"/>
    </source>
</evidence>
<dbReference type="CDD" id="cd11753">
    <property type="entry name" value="GH94N_ChvB_NdvB_2_like"/>
    <property type="match status" value="1"/>
</dbReference>
<dbReference type="InterPro" id="IPR010383">
    <property type="entry name" value="Glyco_hydrolase_94_b-supersand"/>
</dbReference>
<feature type="domain" description="Glycosyl hydrolase 94 supersandwich" evidence="5">
    <location>
        <begin position="1900"/>
        <end position="2173"/>
    </location>
</feature>
<dbReference type="Gene3D" id="2.70.98.40">
    <property type="entry name" value="Glycoside hydrolase, family 65, N-terminal domain"/>
    <property type="match status" value="2"/>
</dbReference>
<evidence type="ECO:0000259" key="8">
    <source>
        <dbReference type="Pfam" id="PF17167"/>
    </source>
</evidence>
<dbReference type="Pfam" id="PF17167">
    <property type="entry name" value="Glyco_hydro_94"/>
    <property type="match status" value="1"/>
</dbReference>
<feature type="region of interest" description="Disordered" evidence="3">
    <location>
        <begin position="1858"/>
        <end position="1891"/>
    </location>
</feature>
<dbReference type="InterPro" id="IPR037820">
    <property type="entry name" value="GH94N_NdvB"/>
</dbReference>
<keyword evidence="4" id="KW-0472">Membrane</keyword>
<dbReference type="InterPro" id="IPR033432">
    <property type="entry name" value="GH94_catalytic"/>
</dbReference>
<dbReference type="InterPro" id="IPR019282">
    <property type="entry name" value="Glycoamylase-like_cons_dom"/>
</dbReference>
<keyword evidence="2" id="KW-0808">Transferase</keyword>
<dbReference type="SUPFAM" id="SSF74650">
    <property type="entry name" value="Galactose mutarotase-like"/>
    <property type="match status" value="2"/>
</dbReference>
<feature type="transmembrane region" description="Helical" evidence="4">
    <location>
        <begin position="680"/>
        <end position="702"/>
    </location>
</feature>
<dbReference type="CDD" id="cd11756">
    <property type="entry name" value="GH94N_ChvB_NdvB_1_like"/>
    <property type="match status" value="1"/>
</dbReference>
<feature type="compositionally biased region" description="Pro residues" evidence="3">
    <location>
        <begin position="1859"/>
        <end position="1872"/>
    </location>
</feature>
<protein>
    <submittedName>
        <fullName evidence="9">DUF3131 domain-containing protein</fullName>
    </submittedName>
</protein>
<dbReference type="PANTHER" id="PTHR37469">
    <property type="entry name" value="CELLOBIONIC ACID PHOSPHORYLASE-RELATED"/>
    <property type="match status" value="1"/>
</dbReference>